<protein>
    <submittedName>
        <fullName evidence="1">Uncharacterized protein</fullName>
    </submittedName>
</protein>
<evidence type="ECO:0000313" key="1">
    <source>
        <dbReference type="EMBL" id="CAA9407312.1"/>
    </source>
</evidence>
<dbReference type="Gene3D" id="1.10.10.10">
    <property type="entry name" value="Winged helix-like DNA-binding domain superfamily/Winged helix DNA-binding domain"/>
    <property type="match status" value="1"/>
</dbReference>
<proteinExistence type="predicted"/>
<sequence length="46" mass="4841">SPWVGDDDQVVGLEAIRRHGEGLSRVELSASTGLSAQAVSTSCWRG</sequence>
<name>A0A6J4P9N0_9ACTN</name>
<gene>
    <name evidence="1" type="ORF">AVDCRST_MAG35-1232</name>
</gene>
<feature type="non-terminal residue" evidence="1">
    <location>
        <position position="1"/>
    </location>
</feature>
<dbReference type="InterPro" id="IPR036388">
    <property type="entry name" value="WH-like_DNA-bd_sf"/>
</dbReference>
<organism evidence="1">
    <name type="scientific">uncultured Quadrisphaera sp</name>
    <dbReference type="NCBI Taxonomy" id="904978"/>
    <lineage>
        <taxon>Bacteria</taxon>
        <taxon>Bacillati</taxon>
        <taxon>Actinomycetota</taxon>
        <taxon>Actinomycetes</taxon>
        <taxon>Kineosporiales</taxon>
        <taxon>Kineosporiaceae</taxon>
        <taxon>Quadrisphaera</taxon>
        <taxon>environmental samples</taxon>
    </lineage>
</organism>
<dbReference type="AlphaFoldDB" id="A0A6J4P9N0"/>
<reference evidence="1" key="1">
    <citation type="submission" date="2020-02" db="EMBL/GenBank/DDBJ databases">
        <authorList>
            <person name="Meier V. D."/>
        </authorList>
    </citation>
    <scope>NUCLEOTIDE SEQUENCE</scope>
    <source>
        <strain evidence="1">AVDCRST_MAG35</strain>
    </source>
</reference>
<accession>A0A6J4P9N0</accession>
<dbReference type="EMBL" id="CADCUY010000255">
    <property type="protein sequence ID" value="CAA9407312.1"/>
    <property type="molecule type" value="Genomic_DNA"/>
</dbReference>